<gene>
    <name evidence="8" type="ORF">LADA_0G09824G</name>
</gene>
<evidence type="ECO:0000256" key="6">
    <source>
        <dbReference type="ARBA" id="ARBA00022842"/>
    </source>
</evidence>
<dbReference type="GO" id="GO:0006730">
    <property type="term" value="P:one-carbon metabolic process"/>
    <property type="evidence" value="ECO:0007669"/>
    <property type="project" value="UniProtKB-KW"/>
</dbReference>
<dbReference type="PIRSF" id="PIRSF001563">
    <property type="entry name" value="Folylpolyglu_synth"/>
    <property type="match status" value="1"/>
</dbReference>
<dbReference type="STRING" id="1266660.A0A1G4JUT5"/>
<dbReference type="GO" id="GO:0004326">
    <property type="term" value="F:tetrahydrofolylpolyglutamate synthase activity"/>
    <property type="evidence" value="ECO:0007669"/>
    <property type="project" value="InterPro"/>
</dbReference>
<dbReference type="Gene3D" id="3.40.1190.10">
    <property type="entry name" value="Mur-like, catalytic domain"/>
    <property type="match status" value="1"/>
</dbReference>
<dbReference type="GO" id="GO:0008841">
    <property type="term" value="F:dihydrofolate synthase activity"/>
    <property type="evidence" value="ECO:0007669"/>
    <property type="project" value="UniProtKB-EC"/>
</dbReference>
<comment type="pathway">
    <text evidence="7">Cofactor biosynthesis; tetrahydrofolylpolyglutamate biosynthesis.</text>
</comment>
<dbReference type="OrthoDB" id="5212574at2759"/>
<keyword evidence="2 7" id="KW-0436">Ligase</keyword>
<keyword evidence="7" id="KW-0554">One-carbon metabolism</keyword>
<accession>A0A1G4JUT5</accession>
<dbReference type="Proteomes" id="UP000190274">
    <property type="component" value="Chromosome G"/>
</dbReference>
<keyword evidence="6" id="KW-0460">Magnesium</keyword>
<keyword evidence="3" id="KW-0479">Metal-binding</keyword>
<reference evidence="9" key="1">
    <citation type="submission" date="2016-03" db="EMBL/GenBank/DDBJ databases">
        <authorList>
            <person name="Devillers H."/>
        </authorList>
    </citation>
    <scope>NUCLEOTIDE SEQUENCE [LARGE SCALE GENOMIC DNA]</scope>
</reference>
<keyword evidence="5 7" id="KW-0067">ATP-binding</keyword>
<comment type="catalytic activity">
    <reaction evidence="7">
        <text>7,8-dihydropteroate + L-glutamate + ATP = 7,8-dihydrofolate + ADP + phosphate + H(+)</text>
        <dbReference type="Rhea" id="RHEA:23584"/>
        <dbReference type="ChEBI" id="CHEBI:15378"/>
        <dbReference type="ChEBI" id="CHEBI:17839"/>
        <dbReference type="ChEBI" id="CHEBI:29985"/>
        <dbReference type="ChEBI" id="CHEBI:30616"/>
        <dbReference type="ChEBI" id="CHEBI:43474"/>
        <dbReference type="ChEBI" id="CHEBI:57451"/>
        <dbReference type="ChEBI" id="CHEBI:456216"/>
        <dbReference type="EC" id="6.3.2.12"/>
    </reaction>
</comment>
<dbReference type="SUPFAM" id="SSF53244">
    <property type="entry name" value="MurD-like peptide ligases, peptide-binding domain"/>
    <property type="match status" value="1"/>
</dbReference>
<evidence type="ECO:0000256" key="7">
    <source>
        <dbReference type="PIRNR" id="PIRNR001563"/>
    </source>
</evidence>
<dbReference type="PANTHER" id="PTHR11136">
    <property type="entry name" value="FOLYLPOLYGLUTAMATE SYNTHASE-RELATED"/>
    <property type="match status" value="1"/>
</dbReference>
<dbReference type="AlphaFoldDB" id="A0A1G4JUT5"/>
<organism evidence="8 9">
    <name type="scientific">Lachancea dasiensis</name>
    <dbReference type="NCBI Taxonomy" id="1072105"/>
    <lineage>
        <taxon>Eukaryota</taxon>
        <taxon>Fungi</taxon>
        <taxon>Dikarya</taxon>
        <taxon>Ascomycota</taxon>
        <taxon>Saccharomycotina</taxon>
        <taxon>Saccharomycetes</taxon>
        <taxon>Saccharomycetales</taxon>
        <taxon>Saccharomycetaceae</taxon>
        <taxon>Lachancea</taxon>
    </lineage>
</organism>
<dbReference type="InterPro" id="IPR036615">
    <property type="entry name" value="Mur_ligase_C_dom_sf"/>
</dbReference>
<sequence>MAIELGLSRISKLLAYFGNPQNRFNVLHVAGTNGKGSVCSILQSVLQTNSVYQVGKFTSPHLIHITDCISINGRPITTNDFHGIKEQIREANEHYQFGCTEFELLTCTAFRYFQLKECNWCVLEVGLGGRLDATNSCSGPGKICGITKVGMDHQNLLGDTLGKISFEKAGIIVPGVEFVAVDGTNDTKVLDVIRQQIALVGASSAFSDPQLANDAIKTFSWGSIDRKMVPLNGDYQASNLAVALSMLDYLQRKCKISISKDQLKHGLKNVRWPGRLQDAVYSTAIGHKQLKLLIDGAHNGDAAVALARHIEQRIRGDESQPVTFVIAVTKGKTLDSLLGPLIKRQDRVVVTEFGPVEGMPWISAMKPSDLIPELRKYTENVSEQRDVCAALNDLSADSTSPIIVCGSLYLCGELLRLDNVT</sequence>
<evidence type="ECO:0000256" key="4">
    <source>
        <dbReference type="ARBA" id="ARBA00022741"/>
    </source>
</evidence>
<dbReference type="GO" id="GO:0005829">
    <property type="term" value="C:cytosol"/>
    <property type="evidence" value="ECO:0007669"/>
    <property type="project" value="TreeGrafter"/>
</dbReference>
<dbReference type="InterPro" id="IPR018109">
    <property type="entry name" value="Folylpolyglutamate_synth_CS"/>
</dbReference>
<dbReference type="InterPro" id="IPR036565">
    <property type="entry name" value="Mur-like_cat_sf"/>
</dbReference>
<proteinExistence type="inferred from homology"/>
<dbReference type="EMBL" id="LT598457">
    <property type="protein sequence ID" value="SCU94626.1"/>
    <property type="molecule type" value="Genomic_DNA"/>
</dbReference>
<keyword evidence="9" id="KW-1185">Reference proteome</keyword>
<evidence type="ECO:0000256" key="3">
    <source>
        <dbReference type="ARBA" id="ARBA00022723"/>
    </source>
</evidence>
<dbReference type="InterPro" id="IPR001645">
    <property type="entry name" value="Folylpolyglutamate_synth"/>
</dbReference>
<comment type="similarity">
    <text evidence="1 7">Belongs to the folylpolyglutamate synthase family.</text>
</comment>
<evidence type="ECO:0000313" key="9">
    <source>
        <dbReference type="Proteomes" id="UP000190274"/>
    </source>
</evidence>
<keyword evidence="4 7" id="KW-0547">Nucleotide-binding</keyword>
<dbReference type="PANTHER" id="PTHR11136:SF0">
    <property type="entry name" value="DIHYDROFOLATE SYNTHETASE-RELATED"/>
    <property type="match status" value="1"/>
</dbReference>
<dbReference type="SUPFAM" id="SSF53623">
    <property type="entry name" value="MurD-like peptide ligases, catalytic domain"/>
    <property type="match status" value="1"/>
</dbReference>
<name>A0A1G4JUT5_9SACH</name>
<dbReference type="PROSITE" id="PS01011">
    <property type="entry name" value="FOLYLPOLYGLU_SYNT_1"/>
    <property type="match status" value="1"/>
</dbReference>
<dbReference type="NCBIfam" id="TIGR01499">
    <property type="entry name" value="folC"/>
    <property type="match status" value="1"/>
</dbReference>
<protein>
    <recommendedName>
        <fullName evidence="7">Dihydrofolate synthetase</fullName>
        <ecNumber evidence="7">6.3.2.12</ecNumber>
    </recommendedName>
</protein>
<dbReference type="EC" id="6.3.2.12" evidence="7"/>
<evidence type="ECO:0000256" key="1">
    <source>
        <dbReference type="ARBA" id="ARBA00008276"/>
    </source>
</evidence>
<dbReference type="FunFam" id="3.40.1190.10:FF:000010">
    <property type="entry name" value="Dihydrofolate synthetase"/>
    <property type="match status" value="1"/>
</dbReference>
<dbReference type="GO" id="GO:0046872">
    <property type="term" value="F:metal ion binding"/>
    <property type="evidence" value="ECO:0007669"/>
    <property type="project" value="UniProtKB-KW"/>
</dbReference>
<evidence type="ECO:0000256" key="2">
    <source>
        <dbReference type="ARBA" id="ARBA00022598"/>
    </source>
</evidence>
<dbReference type="GO" id="GO:0005739">
    <property type="term" value="C:mitochondrion"/>
    <property type="evidence" value="ECO:0007669"/>
    <property type="project" value="TreeGrafter"/>
</dbReference>
<dbReference type="UniPathway" id="UPA00850"/>
<dbReference type="Gene3D" id="3.90.190.20">
    <property type="entry name" value="Mur ligase, C-terminal domain"/>
    <property type="match status" value="1"/>
</dbReference>
<dbReference type="GO" id="GO:0005524">
    <property type="term" value="F:ATP binding"/>
    <property type="evidence" value="ECO:0007669"/>
    <property type="project" value="UniProtKB-KW"/>
</dbReference>
<evidence type="ECO:0000313" key="8">
    <source>
        <dbReference type="EMBL" id="SCU94626.1"/>
    </source>
</evidence>
<evidence type="ECO:0000256" key="5">
    <source>
        <dbReference type="ARBA" id="ARBA00022840"/>
    </source>
</evidence>